<dbReference type="Gene3D" id="1.25.40.10">
    <property type="entry name" value="Tetratricopeptide repeat domain"/>
    <property type="match status" value="3"/>
</dbReference>
<dbReference type="PANTHER" id="PTHR20931:SF0">
    <property type="entry name" value="TETRATRICOPEPTIDE REPEAT PROTEIN 30"/>
    <property type="match status" value="1"/>
</dbReference>
<evidence type="ECO:0000256" key="6">
    <source>
        <dbReference type="ARBA" id="ARBA00023069"/>
    </source>
</evidence>
<dbReference type="PANTHER" id="PTHR20931">
    <property type="entry name" value="TETRATRICOPEPTIDE REPEAT PROTEIN 30"/>
    <property type="match status" value="1"/>
</dbReference>
<evidence type="ECO:0000256" key="4">
    <source>
        <dbReference type="ARBA" id="ARBA00022794"/>
    </source>
</evidence>
<evidence type="ECO:0008006" key="11">
    <source>
        <dbReference type="Google" id="ProtNLM"/>
    </source>
</evidence>
<comment type="similarity">
    <text evidence="2">Belongs to the TTC30/dfy-1/fleer family.</text>
</comment>
<dbReference type="GO" id="GO:0120170">
    <property type="term" value="F:intraciliary transport particle B binding"/>
    <property type="evidence" value="ECO:0007669"/>
    <property type="project" value="TreeGrafter"/>
</dbReference>
<evidence type="ECO:0000256" key="8">
    <source>
        <dbReference type="PROSITE-ProRule" id="PRU00339"/>
    </source>
</evidence>
<evidence type="ECO:0000256" key="3">
    <source>
        <dbReference type="ARBA" id="ARBA00022737"/>
    </source>
</evidence>
<dbReference type="GO" id="GO:0005879">
    <property type="term" value="C:axonemal microtubule"/>
    <property type="evidence" value="ECO:0007669"/>
    <property type="project" value="TreeGrafter"/>
</dbReference>
<keyword evidence="7" id="KW-0966">Cell projection</keyword>
<organism evidence="9 10">
    <name type="scientific">Apatococcus fuscideae</name>
    <dbReference type="NCBI Taxonomy" id="2026836"/>
    <lineage>
        <taxon>Eukaryota</taxon>
        <taxon>Viridiplantae</taxon>
        <taxon>Chlorophyta</taxon>
        <taxon>core chlorophytes</taxon>
        <taxon>Trebouxiophyceae</taxon>
        <taxon>Chlorellales</taxon>
        <taxon>Chlorellaceae</taxon>
        <taxon>Apatococcus</taxon>
    </lineage>
</organism>
<evidence type="ECO:0000256" key="7">
    <source>
        <dbReference type="ARBA" id="ARBA00023273"/>
    </source>
</evidence>
<evidence type="ECO:0000313" key="9">
    <source>
        <dbReference type="EMBL" id="KAK9832763.1"/>
    </source>
</evidence>
<feature type="repeat" description="TPR" evidence="8">
    <location>
        <begin position="44"/>
        <end position="77"/>
    </location>
</feature>
<protein>
    <recommendedName>
        <fullName evidence="11">Tetratricopeptide repeat protein 30</fullName>
    </recommendedName>
</protein>
<dbReference type="Proteomes" id="UP001485043">
    <property type="component" value="Unassembled WGS sequence"/>
</dbReference>
<name>A0AAW1RGI9_9CHLO</name>
<evidence type="ECO:0000256" key="5">
    <source>
        <dbReference type="ARBA" id="ARBA00022803"/>
    </source>
</evidence>
<keyword evidence="4" id="KW-0970">Cilium biogenesis/degradation</keyword>
<dbReference type="GO" id="GO:0030992">
    <property type="term" value="C:intraciliary transport particle B"/>
    <property type="evidence" value="ECO:0007669"/>
    <property type="project" value="TreeGrafter"/>
</dbReference>
<keyword evidence="5 8" id="KW-0802">TPR repeat</keyword>
<evidence type="ECO:0000256" key="1">
    <source>
        <dbReference type="ARBA" id="ARBA00004138"/>
    </source>
</evidence>
<sequence length="644" mass="70141">MSPLKQKPSDGQITSRVYGQIADGEYSEASLLLKDLLKRKANCPAGVSLLGFCSYQLGDYETAADSYAELVQLCPDNVQYRQDLAKAQLKAGQSEGAAGTAGTIPGSQAGIAHLQLCIKFSHDDISGCRQLLDSPTISPADACTAAGCLLYAEGNFIEAHQKFAEAAAISAFRPQLTYAMALCCYQEKQYGAALALAAEIIEHGVREHPELGIGSTAKGQTNVRRIPNSPTLQESALIETFNLKAAVELHMGNVGGAQAALQDMPPRAESELDPVTLHNLALAASEEDTAGCFSRLHHLLTSNCFPAEAFSNLLLLYCSPQHALYDAAADLMAQNPDLVENSVSKDMLQFLDACMLKQRLPDAAFEKFEQLSSKQLEGLHRLIKDLQVARLSRDEIAIRKAILAYGAALEIFIPVLMAQAHIYWEMEDFSQAEALLDQCSDVCQDHGVWRCNLAHAIFMQDGKTAEATELYAPLVEKAEASDGLLHVTAISIANLCAAYILDGQNDKAEAIMHSVEEEERHALLKDPEASSLHLCIINLVIGTLYCSRGLWDFGLSCIMKCLEPVERKLDMDTWFYTKRCLLGLLDNLSKRACSVKAETRVELAQFLQCLISTNGASQLDIHAGEPAVGSRSLWIHVISDAVFM</sequence>
<dbReference type="InterPro" id="IPR019734">
    <property type="entry name" value="TPR_rpt"/>
</dbReference>
<reference evidence="9 10" key="1">
    <citation type="journal article" date="2024" name="Nat. Commun.">
        <title>Phylogenomics reveals the evolutionary origins of lichenization in chlorophyte algae.</title>
        <authorList>
            <person name="Puginier C."/>
            <person name="Libourel C."/>
            <person name="Otte J."/>
            <person name="Skaloud P."/>
            <person name="Haon M."/>
            <person name="Grisel S."/>
            <person name="Petersen M."/>
            <person name="Berrin J.G."/>
            <person name="Delaux P.M."/>
            <person name="Dal Grande F."/>
            <person name="Keller J."/>
        </authorList>
    </citation>
    <scope>NUCLEOTIDE SEQUENCE [LARGE SCALE GENOMIC DNA]</scope>
    <source>
        <strain evidence="9 10">SAG 2523</strain>
    </source>
</reference>
<dbReference type="InterPro" id="IPR039941">
    <property type="entry name" value="TT30"/>
</dbReference>
<dbReference type="InterPro" id="IPR011990">
    <property type="entry name" value="TPR-like_helical_dom_sf"/>
</dbReference>
<keyword evidence="3" id="KW-0677">Repeat</keyword>
<accession>A0AAW1RGI9</accession>
<comment type="caution">
    <text evidence="9">The sequence shown here is derived from an EMBL/GenBank/DDBJ whole genome shotgun (WGS) entry which is preliminary data.</text>
</comment>
<dbReference type="SUPFAM" id="SSF48452">
    <property type="entry name" value="TPR-like"/>
    <property type="match status" value="2"/>
</dbReference>
<evidence type="ECO:0000256" key="2">
    <source>
        <dbReference type="ARBA" id="ARBA00009522"/>
    </source>
</evidence>
<dbReference type="AlphaFoldDB" id="A0AAW1RGI9"/>
<gene>
    <name evidence="9" type="ORF">WJX84_007809</name>
</gene>
<dbReference type="EMBL" id="JALJOV010002210">
    <property type="protein sequence ID" value="KAK9832763.1"/>
    <property type="molecule type" value="Genomic_DNA"/>
</dbReference>
<proteinExistence type="inferred from homology"/>
<keyword evidence="6" id="KW-0969">Cilium</keyword>
<dbReference type="PROSITE" id="PS50005">
    <property type="entry name" value="TPR"/>
    <property type="match status" value="1"/>
</dbReference>
<comment type="subcellular location">
    <subcellularLocation>
        <location evidence="1">Cell projection</location>
        <location evidence="1">Cilium</location>
    </subcellularLocation>
</comment>
<dbReference type="Pfam" id="PF13432">
    <property type="entry name" value="TPR_16"/>
    <property type="match status" value="1"/>
</dbReference>
<dbReference type="GO" id="GO:0042073">
    <property type="term" value="P:intraciliary transport"/>
    <property type="evidence" value="ECO:0007669"/>
    <property type="project" value="TreeGrafter"/>
</dbReference>
<dbReference type="SMART" id="SM00028">
    <property type="entry name" value="TPR"/>
    <property type="match status" value="3"/>
</dbReference>
<keyword evidence="10" id="KW-1185">Reference proteome</keyword>
<evidence type="ECO:0000313" key="10">
    <source>
        <dbReference type="Proteomes" id="UP001485043"/>
    </source>
</evidence>